<dbReference type="GO" id="GO:0009252">
    <property type="term" value="P:peptidoglycan biosynthetic process"/>
    <property type="evidence" value="ECO:0007669"/>
    <property type="project" value="UniProtKB-KW"/>
</dbReference>
<keyword evidence="8 11" id="KW-0131">Cell cycle</keyword>
<evidence type="ECO:0000256" key="6">
    <source>
        <dbReference type="ARBA" id="ARBA00022984"/>
    </source>
</evidence>
<evidence type="ECO:0000256" key="11">
    <source>
        <dbReference type="HAMAP-Rule" id="MF_00364"/>
    </source>
</evidence>
<dbReference type="FunFam" id="3.20.20.300:FF:000001">
    <property type="entry name" value="Beta-hexosaminidase"/>
    <property type="match status" value="1"/>
</dbReference>
<dbReference type="InterPro" id="IPR022956">
    <property type="entry name" value="Beta_hexosaminidase_bac"/>
</dbReference>
<evidence type="ECO:0000259" key="12">
    <source>
        <dbReference type="Pfam" id="PF00933"/>
    </source>
</evidence>
<feature type="binding site" evidence="11">
    <location>
        <begin position="162"/>
        <end position="163"/>
    </location>
    <ligand>
        <name>substrate</name>
    </ligand>
</feature>
<evidence type="ECO:0000256" key="3">
    <source>
        <dbReference type="ARBA" id="ARBA00022618"/>
    </source>
</evidence>
<dbReference type="InterPro" id="IPR050226">
    <property type="entry name" value="NagZ_Beta-hexosaminidase"/>
</dbReference>
<dbReference type="PANTHER" id="PTHR30480:SF13">
    <property type="entry name" value="BETA-HEXOSAMINIDASE"/>
    <property type="match status" value="1"/>
</dbReference>
<organism evidence="13">
    <name type="scientific">uncultured Thiotrichaceae bacterium</name>
    <dbReference type="NCBI Taxonomy" id="298394"/>
    <lineage>
        <taxon>Bacteria</taxon>
        <taxon>Pseudomonadati</taxon>
        <taxon>Pseudomonadota</taxon>
        <taxon>Gammaproteobacteria</taxon>
        <taxon>Thiotrichales</taxon>
        <taxon>Thiotrichaceae</taxon>
        <taxon>environmental samples</taxon>
    </lineage>
</organism>
<feature type="binding site" evidence="11">
    <location>
        <position position="58"/>
    </location>
    <ligand>
        <name>substrate</name>
    </ligand>
</feature>
<dbReference type="AlphaFoldDB" id="A0A6S6TKX4"/>
<dbReference type="GO" id="GO:0051301">
    <property type="term" value="P:cell division"/>
    <property type="evidence" value="ECO:0007669"/>
    <property type="project" value="UniProtKB-KW"/>
</dbReference>
<feature type="active site" description="Proton donor/acceptor" evidence="11">
    <location>
        <position position="175"/>
    </location>
</feature>
<keyword evidence="2 11" id="KW-0963">Cytoplasm</keyword>
<gene>
    <name evidence="11" type="primary">nagZ</name>
    <name evidence="13" type="ORF">HELGO_WM21268</name>
</gene>
<dbReference type="GO" id="GO:0009254">
    <property type="term" value="P:peptidoglycan turnover"/>
    <property type="evidence" value="ECO:0007669"/>
    <property type="project" value="UniProtKB-UniRule"/>
</dbReference>
<dbReference type="GO" id="GO:0004563">
    <property type="term" value="F:beta-N-acetylhexosaminidase activity"/>
    <property type="evidence" value="ECO:0007669"/>
    <property type="project" value="UniProtKB-UniRule"/>
</dbReference>
<reference evidence="13" key="1">
    <citation type="submission" date="2020-01" db="EMBL/GenBank/DDBJ databases">
        <authorList>
            <person name="Meier V. D."/>
            <person name="Meier V D."/>
        </authorList>
    </citation>
    <scope>NUCLEOTIDE SEQUENCE</scope>
    <source>
        <strain evidence="13">HLG_WM_MAG_07</strain>
    </source>
</reference>
<feature type="site" description="Important for catalytic activity" evidence="11">
    <location>
        <position position="173"/>
    </location>
</feature>
<name>A0A6S6TKX4_9GAMM</name>
<evidence type="ECO:0000256" key="4">
    <source>
        <dbReference type="ARBA" id="ARBA00022801"/>
    </source>
</evidence>
<dbReference type="HAMAP" id="MF_00364">
    <property type="entry name" value="NagZ"/>
    <property type="match status" value="1"/>
</dbReference>
<comment type="subcellular location">
    <subcellularLocation>
        <location evidence="11">Cytoplasm</location>
    </subcellularLocation>
</comment>
<dbReference type="GO" id="GO:0008360">
    <property type="term" value="P:regulation of cell shape"/>
    <property type="evidence" value="ECO:0007669"/>
    <property type="project" value="UniProtKB-KW"/>
</dbReference>
<dbReference type="InterPro" id="IPR036962">
    <property type="entry name" value="Glyco_hydro_3_N_sf"/>
</dbReference>
<keyword evidence="4 11" id="KW-0378">Hydrolase</keyword>
<keyword evidence="6 11" id="KW-0573">Peptidoglycan synthesis</keyword>
<keyword evidence="9 11" id="KW-0961">Cell wall biogenesis/degradation</keyword>
<evidence type="ECO:0000313" key="13">
    <source>
        <dbReference type="EMBL" id="CAA6823571.1"/>
    </source>
</evidence>
<dbReference type="Pfam" id="PF00933">
    <property type="entry name" value="Glyco_hydro_3"/>
    <property type="match status" value="1"/>
</dbReference>
<dbReference type="NCBIfam" id="NF003740">
    <property type="entry name" value="PRK05337.1"/>
    <property type="match status" value="1"/>
</dbReference>
<evidence type="ECO:0000256" key="1">
    <source>
        <dbReference type="ARBA" id="ARBA00001231"/>
    </source>
</evidence>
<evidence type="ECO:0000256" key="5">
    <source>
        <dbReference type="ARBA" id="ARBA00022960"/>
    </source>
</evidence>
<dbReference type="GO" id="GO:0005737">
    <property type="term" value="C:cytoplasm"/>
    <property type="evidence" value="ECO:0007669"/>
    <property type="project" value="UniProtKB-SubCell"/>
</dbReference>
<dbReference type="Gene3D" id="3.20.20.300">
    <property type="entry name" value="Glycoside hydrolase, family 3, N-terminal domain"/>
    <property type="match status" value="1"/>
</dbReference>
<feature type="binding site" evidence="11">
    <location>
        <position position="66"/>
    </location>
    <ligand>
        <name>substrate</name>
    </ligand>
</feature>
<dbReference type="InterPro" id="IPR019800">
    <property type="entry name" value="Glyco_hydro_3_AS"/>
</dbReference>
<evidence type="ECO:0000256" key="8">
    <source>
        <dbReference type="ARBA" id="ARBA00023306"/>
    </source>
</evidence>
<keyword evidence="5 11" id="KW-0133">Cell shape</keyword>
<proteinExistence type="inferred from homology"/>
<dbReference type="PANTHER" id="PTHR30480">
    <property type="entry name" value="BETA-HEXOSAMINIDASE-RELATED"/>
    <property type="match status" value="1"/>
</dbReference>
<dbReference type="EMBL" id="CACVAY010000113">
    <property type="protein sequence ID" value="CAA6823571.1"/>
    <property type="molecule type" value="Genomic_DNA"/>
</dbReference>
<dbReference type="UniPathway" id="UPA00544"/>
<feature type="binding site" evidence="11">
    <location>
        <position position="132"/>
    </location>
    <ligand>
        <name>substrate</name>
    </ligand>
</feature>
<dbReference type="PROSITE" id="PS00775">
    <property type="entry name" value="GLYCOSYL_HYDROL_F3"/>
    <property type="match status" value="1"/>
</dbReference>
<comment type="function">
    <text evidence="11">Plays a role in peptidoglycan recycling by cleaving the terminal beta-1,4-linked N-acetylglucosamine (GlcNAc) from peptide-linked peptidoglycan fragments, giving rise to free GlcNAc, anhydro-N-acetylmuramic acid and anhydro-N-acetylmuramic acid-linked peptides.</text>
</comment>
<protein>
    <recommendedName>
        <fullName evidence="11">Beta-hexosaminidase</fullName>
        <ecNumber evidence="11">3.2.1.52</ecNumber>
    </recommendedName>
    <alternativeName>
        <fullName evidence="11">Beta-N-acetylhexosaminidase</fullName>
    </alternativeName>
    <alternativeName>
        <fullName evidence="11">N-acetyl-beta-glucosaminidase</fullName>
    </alternativeName>
</protein>
<comment type="pathway">
    <text evidence="10 11">Cell wall biogenesis; peptidoglycan recycling.</text>
</comment>
<evidence type="ECO:0000256" key="10">
    <source>
        <dbReference type="ARBA" id="ARBA00037880"/>
    </source>
</evidence>
<feature type="active site" description="Nucleophile" evidence="11">
    <location>
        <position position="246"/>
    </location>
</feature>
<feature type="domain" description="Glycoside hydrolase family 3 N-terminal" evidence="12">
    <location>
        <begin position="10"/>
        <end position="300"/>
    </location>
</feature>
<comment type="similarity">
    <text evidence="11">Belongs to the glycosyl hydrolase 3 family. NagZ subfamily.</text>
</comment>
<dbReference type="InterPro" id="IPR017853">
    <property type="entry name" value="GH"/>
</dbReference>
<evidence type="ECO:0000256" key="2">
    <source>
        <dbReference type="ARBA" id="ARBA00022490"/>
    </source>
</evidence>
<evidence type="ECO:0000256" key="9">
    <source>
        <dbReference type="ARBA" id="ARBA00023316"/>
    </source>
</evidence>
<dbReference type="InterPro" id="IPR001764">
    <property type="entry name" value="Glyco_hydro_3_N"/>
</dbReference>
<dbReference type="GO" id="GO:0005975">
    <property type="term" value="P:carbohydrate metabolic process"/>
    <property type="evidence" value="ECO:0007669"/>
    <property type="project" value="InterPro"/>
</dbReference>
<dbReference type="GO" id="GO:0071555">
    <property type="term" value="P:cell wall organization"/>
    <property type="evidence" value="ECO:0007669"/>
    <property type="project" value="UniProtKB-KW"/>
</dbReference>
<comment type="catalytic activity">
    <reaction evidence="1 11">
        <text>Hydrolysis of terminal non-reducing N-acetyl-D-hexosamine residues in N-acetyl-beta-D-hexosaminides.</text>
        <dbReference type="EC" id="3.2.1.52"/>
    </reaction>
</comment>
<accession>A0A6S6TKX4</accession>
<dbReference type="SUPFAM" id="SSF51445">
    <property type="entry name" value="(Trans)glycosidases"/>
    <property type="match status" value="1"/>
</dbReference>
<keyword evidence="3 11" id="KW-0132">Cell division</keyword>
<keyword evidence="7 11" id="KW-0326">Glycosidase</keyword>
<sequence>MVDVQCLVLTEQDKDILRHPLVGGLILFARNYENAQQVAELTKSIREVRADDFLIAVDQEGGRVQRFREEFSSLPPLKTLGDLYSKNSELAGLFAFQHGWLMATEVQSVGVDFSFAPVLDIDCGISDVIGDRSFGGDPDVVSELGKHYISGMRQAGMAATGKHFPGHGAIKEDSHIACPVDDRSLDQLLNNDIKPFSDTMRDGLDAVMPSHVIYPEIDERPAGFSTVWIQDILRARLGFDGVVFSDDLGMEGASFAGAYADRAKAALRAGCDMVLACNNRSGVENILDNLAVAENTVSQNRLQRMKAKNLYQREVMQENVHWREAVKTIQQLTG</sequence>
<evidence type="ECO:0000256" key="7">
    <source>
        <dbReference type="ARBA" id="ARBA00023295"/>
    </source>
</evidence>
<dbReference type="EC" id="3.2.1.52" evidence="11"/>